<evidence type="ECO:0000313" key="3">
    <source>
        <dbReference type="EMBL" id="RLM85529.1"/>
    </source>
</evidence>
<evidence type="ECO:0000313" key="4">
    <source>
        <dbReference type="Proteomes" id="UP000275267"/>
    </source>
</evidence>
<dbReference type="Proteomes" id="UP000275267">
    <property type="component" value="Unassembled WGS sequence"/>
</dbReference>
<dbReference type="OrthoDB" id="443318at2759"/>
<accession>A0A3L6QPT9</accession>
<sequence length="67" mass="7015">MGRSLISYCILLAFLLAAPLTNASALDQAALLRQFIRSRSRGQSADGPAETGPWADPASSFGHLPTG</sequence>
<keyword evidence="2" id="KW-0732">Signal</keyword>
<name>A0A3L6QPT9_PANMI</name>
<protein>
    <submittedName>
        <fullName evidence="3">Uncharacterized protein</fullName>
    </submittedName>
</protein>
<feature type="chain" id="PRO_5018217823" evidence="2">
    <location>
        <begin position="24"/>
        <end position="67"/>
    </location>
</feature>
<dbReference type="EMBL" id="PQIB02000011">
    <property type="protein sequence ID" value="RLM85529.1"/>
    <property type="molecule type" value="Genomic_DNA"/>
</dbReference>
<keyword evidence="4" id="KW-1185">Reference proteome</keyword>
<feature type="region of interest" description="Disordered" evidence="1">
    <location>
        <begin position="42"/>
        <end position="67"/>
    </location>
</feature>
<dbReference type="AlphaFoldDB" id="A0A3L6QPT9"/>
<evidence type="ECO:0000256" key="1">
    <source>
        <dbReference type="SAM" id="MobiDB-lite"/>
    </source>
</evidence>
<comment type="caution">
    <text evidence="3">The sequence shown here is derived from an EMBL/GenBank/DDBJ whole genome shotgun (WGS) entry which is preliminary data.</text>
</comment>
<organism evidence="3 4">
    <name type="scientific">Panicum miliaceum</name>
    <name type="common">Proso millet</name>
    <name type="synonym">Broomcorn millet</name>
    <dbReference type="NCBI Taxonomy" id="4540"/>
    <lineage>
        <taxon>Eukaryota</taxon>
        <taxon>Viridiplantae</taxon>
        <taxon>Streptophyta</taxon>
        <taxon>Embryophyta</taxon>
        <taxon>Tracheophyta</taxon>
        <taxon>Spermatophyta</taxon>
        <taxon>Magnoliopsida</taxon>
        <taxon>Liliopsida</taxon>
        <taxon>Poales</taxon>
        <taxon>Poaceae</taxon>
        <taxon>PACMAD clade</taxon>
        <taxon>Panicoideae</taxon>
        <taxon>Panicodae</taxon>
        <taxon>Paniceae</taxon>
        <taxon>Panicinae</taxon>
        <taxon>Panicum</taxon>
        <taxon>Panicum sect. Panicum</taxon>
    </lineage>
</organism>
<proteinExistence type="predicted"/>
<feature type="signal peptide" evidence="2">
    <location>
        <begin position="1"/>
        <end position="23"/>
    </location>
</feature>
<evidence type="ECO:0000256" key="2">
    <source>
        <dbReference type="SAM" id="SignalP"/>
    </source>
</evidence>
<gene>
    <name evidence="3" type="ORF">C2845_PM04G08970</name>
</gene>
<reference evidence="4" key="1">
    <citation type="journal article" date="2019" name="Nat. Commun.">
        <title>The genome of broomcorn millet.</title>
        <authorList>
            <person name="Zou C."/>
            <person name="Miki D."/>
            <person name="Li D."/>
            <person name="Tang Q."/>
            <person name="Xiao L."/>
            <person name="Rajput S."/>
            <person name="Deng P."/>
            <person name="Jia W."/>
            <person name="Huang R."/>
            <person name="Zhang M."/>
            <person name="Sun Y."/>
            <person name="Hu J."/>
            <person name="Fu X."/>
            <person name="Schnable P.S."/>
            <person name="Li F."/>
            <person name="Zhang H."/>
            <person name="Feng B."/>
            <person name="Zhu X."/>
            <person name="Liu R."/>
            <person name="Schnable J.C."/>
            <person name="Zhu J.-K."/>
            <person name="Zhang H."/>
        </authorList>
    </citation>
    <scope>NUCLEOTIDE SEQUENCE [LARGE SCALE GENOMIC DNA]</scope>
</reference>